<comment type="caution">
    <text evidence="1">The sequence shown here is derived from an EMBL/GenBank/DDBJ whole genome shotgun (WGS) entry which is preliminary data.</text>
</comment>
<sequence>MKKMFTPKNTRIFILLFALPVLLVTNKVYGQNENGRFDFYLKANAGSLFNNNAEESLFKPQATACFGSHLVAKYSFNKLAVSTGIGADRLKFAQKLVFSHNPEGREYSTVEFSYFAWGIPILAHYSFADRFEIFGGVNIIAASWDSYGISAVSNRTSTLTASADEDIPNWQFTQEVMVGLNLKLSERFDLGIAVAKSLRNIEGMNVRMELLVPGQDDINISEKFEYSWTRVNIVLAYRLNK</sequence>
<evidence type="ECO:0000313" key="1">
    <source>
        <dbReference type="EMBL" id="NEN21920.1"/>
    </source>
</evidence>
<gene>
    <name evidence="1" type="ORF">G3O08_00185</name>
</gene>
<dbReference type="Proteomes" id="UP000486602">
    <property type="component" value="Unassembled WGS sequence"/>
</dbReference>
<evidence type="ECO:0000313" key="2">
    <source>
        <dbReference type="Proteomes" id="UP000486602"/>
    </source>
</evidence>
<accession>A0A7K3WJU3</accession>
<evidence type="ECO:0008006" key="3">
    <source>
        <dbReference type="Google" id="ProtNLM"/>
    </source>
</evidence>
<dbReference type="AlphaFoldDB" id="A0A7K3WJU3"/>
<protein>
    <recommendedName>
        <fullName evidence="3">PorT family protein</fullName>
    </recommendedName>
</protein>
<name>A0A7K3WJU3_9FLAO</name>
<organism evidence="1 2">
    <name type="scientific">Cryomorpha ignava</name>
    <dbReference type="NCBI Taxonomy" id="101383"/>
    <lineage>
        <taxon>Bacteria</taxon>
        <taxon>Pseudomonadati</taxon>
        <taxon>Bacteroidota</taxon>
        <taxon>Flavobacteriia</taxon>
        <taxon>Flavobacteriales</taxon>
        <taxon>Cryomorphaceae</taxon>
        <taxon>Cryomorpha</taxon>
    </lineage>
</organism>
<keyword evidence="2" id="KW-1185">Reference proteome</keyword>
<dbReference type="EMBL" id="JAAGVY010000001">
    <property type="protein sequence ID" value="NEN21920.1"/>
    <property type="molecule type" value="Genomic_DNA"/>
</dbReference>
<dbReference type="RefSeq" id="WP_163282646.1">
    <property type="nucleotide sequence ID" value="NZ_JAAGVY010000001.1"/>
</dbReference>
<reference evidence="1 2" key="1">
    <citation type="submission" date="2020-02" db="EMBL/GenBank/DDBJ databases">
        <title>Out from the shadows clarifying the taxonomy of the family Cryomorphaceae and related taxa by utilizing the GTDB taxonomic framework.</title>
        <authorList>
            <person name="Bowman J.P."/>
        </authorList>
    </citation>
    <scope>NUCLEOTIDE SEQUENCE [LARGE SCALE GENOMIC DNA]</scope>
    <source>
        <strain evidence="1 2">QSSC 1-22</strain>
    </source>
</reference>
<proteinExistence type="predicted"/>